<evidence type="ECO:0000313" key="2">
    <source>
        <dbReference type="Proteomes" id="UP001382727"/>
    </source>
</evidence>
<keyword evidence="2" id="KW-1185">Reference proteome</keyword>
<organism evidence="1 2">
    <name type="scientific">Janibacter alittae</name>
    <dbReference type="NCBI Taxonomy" id="3115209"/>
    <lineage>
        <taxon>Bacteria</taxon>
        <taxon>Bacillati</taxon>
        <taxon>Actinomycetota</taxon>
        <taxon>Actinomycetes</taxon>
        <taxon>Micrococcales</taxon>
        <taxon>Intrasporangiaceae</taxon>
        <taxon>Janibacter</taxon>
    </lineage>
</organism>
<name>A0ABZ2MDR1_9MICO</name>
<dbReference type="Proteomes" id="UP001382727">
    <property type="component" value="Chromosome"/>
</dbReference>
<gene>
    <name evidence="1" type="ORF">V1351_09270</name>
</gene>
<dbReference type="EMBL" id="CP144913">
    <property type="protein sequence ID" value="WXB75158.1"/>
    <property type="molecule type" value="Genomic_DNA"/>
</dbReference>
<dbReference type="RefSeq" id="WP_338747871.1">
    <property type="nucleotide sequence ID" value="NZ_CP144913.1"/>
</dbReference>
<reference evidence="1 2" key="1">
    <citation type="submission" date="2024-02" db="EMBL/GenBank/DDBJ databases">
        <title>Janibacter sp. nov., isolated from gut of marine sandworm.</title>
        <authorList>
            <person name="Kim B."/>
            <person name="Jun M.O."/>
            <person name="Shin N.-R."/>
        </authorList>
    </citation>
    <scope>NUCLEOTIDE SEQUENCE [LARGE SCALE GENOMIC DNA]</scope>
    <source>
        <strain evidence="1 2">A1S7</strain>
    </source>
</reference>
<protein>
    <submittedName>
        <fullName evidence="1">Uncharacterized protein</fullName>
    </submittedName>
</protein>
<sequence>MRETHEGPVFGQGALWVGAWWTDKPALKQAREIGGMKYPSFTIREGNVTDELGPPRVQAERVDGKGEASGSTGGYAKAVDDAGKTFHWWPTAISFPSPGCWQVTETVGRTSITYVVWI</sequence>
<accession>A0ABZ2MDR1</accession>
<evidence type="ECO:0000313" key="1">
    <source>
        <dbReference type="EMBL" id="WXB75158.1"/>
    </source>
</evidence>
<proteinExistence type="predicted"/>